<dbReference type="Pfam" id="PF12511">
    <property type="entry name" value="DUF3716"/>
    <property type="match status" value="1"/>
</dbReference>
<sequence>MSISFDVSTPQQTIRLRGPEPKTTRHIFRALVSTSVSYHHFASQRFEVIDMPAVIASIQGHSKEKENKAPEGQGHSQGLSVFLAQLAGAFDTRNQAKCHGSAQEAFVGALLSEKKIEERHVQDRKDANFGELFQVSGIFKENTSSRWAFGQCLKRRAKTDLDHRSRYMTAFGESFGRSRKLDDLLSAKIRTYPSNEKAEDFVETSYNPLFDNPWVPFDGLATMREIEKEAAGITMAIVYFTAFRAFGVRMPPIRVADVERKLEIERSSLARNEADILRHQEEFNEIQKVRVGQCDRARKAIKELEIQLIVARKKLEQGEEWSEQELIQKWETGLADLEHFKDVNNARRVQFAYITTGSGAILASTLALLSAKVADGFYKNPKECPGWNISSKSSYIPEEATAAQEYATQNKDATIEEQIATHDEAFLNDSMSEIIEHPGEQSPTIVAQNARASRMATRQGKAARGSAPGSSMILSERIQYLNRNNAQDTIGNASSVSDVRGKAVRRSAAGSSMVLSERDEFLNELPPTTNGQDTIENASSVLGPFQFAAGSSMDLSECDDSEISEETRITAQEAFRNPPCLSWKGKYDLRSSATGTSPMRSGPCYYTLAPPNPDYKGGDRMIKNPLWEGPIEPMIELPRPTIQNVAIQTLYPQLFKLELSCNEWIKKIFEMPETRQLDLAKDHTFKLDDLTYSYEPQQLEAALGQIRGVVARKPCDYCKSNPSKGPFATCVVVPGHDESFFGACCNCVYQKCTRGKREKCTLYDGTMGIGPRKAEAKAKHPLRAASVALRSYFPKLRSIKSLPAEGLKEAKKEANPQSAAASQRQVERMWQAYPRGF</sequence>
<gene>
    <name evidence="1" type="ORF">NA56DRAFT_742903</name>
</gene>
<dbReference type="EMBL" id="KZ613465">
    <property type="protein sequence ID" value="PMD27585.1"/>
    <property type="molecule type" value="Genomic_DNA"/>
</dbReference>
<name>A0A2J6QMV3_9HELO</name>
<accession>A0A2J6QMV3</accession>
<dbReference type="InterPro" id="IPR022190">
    <property type="entry name" value="DUF3716"/>
</dbReference>
<proteinExistence type="predicted"/>
<keyword evidence="2" id="KW-1185">Reference proteome</keyword>
<dbReference type="Proteomes" id="UP000235672">
    <property type="component" value="Unassembled WGS sequence"/>
</dbReference>
<organism evidence="1 2">
    <name type="scientific">Hyaloscypha hepaticicola</name>
    <dbReference type="NCBI Taxonomy" id="2082293"/>
    <lineage>
        <taxon>Eukaryota</taxon>
        <taxon>Fungi</taxon>
        <taxon>Dikarya</taxon>
        <taxon>Ascomycota</taxon>
        <taxon>Pezizomycotina</taxon>
        <taxon>Leotiomycetes</taxon>
        <taxon>Helotiales</taxon>
        <taxon>Hyaloscyphaceae</taxon>
        <taxon>Hyaloscypha</taxon>
    </lineage>
</organism>
<evidence type="ECO:0000313" key="2">
    <source>
        <dbReference type="Proteomes" id="UP000235672"/>
    </source>
</evidence>
<evidence type="ECO:0000313" key="1">
    <source>
        <dbReference type="EMBL" id="PMD27585.1"/>
    </source>
</evidence>
<dbReference type="STRING" id="1745343.A0A2J6QMV3"/>
<protein>
    <submittedName>
        <fullName evidence="1">Uncharacterized protein</fullName>
    </submittedName>
</protein>
<dbReference type="AlphaFoldDB" id="A0A2J6QMV3"/>
<reference evidence="1 2" key="1">
    <citation type="submission" date="2016-05" db="EMBL/GenBank/DDBJ databases">
        <title>A degradative enzymes factory behind the ericoid mycorrhizal symbiosis.</title>
        <authorList>
            <consortium name="DOE Joint Genome Institute"/>
            <person name="Martino E."/>
            <person name="Morin E."/>
            <person name="Grelet G."/>
            <person name="Kuo A."/>
            <person name="Kohler A."/>
            <person name="Daghino S."/>
            <person name="Barry K."/>
            <person name="Choi C."/>
            <person name="Cichocki N."/>
            <person name="Clum A."/>
            <person name="Copeland A."/>
            <person name="Hainaut M."/>
            <person name="Haridas S."/>
            <person name="Labutti K."/>
            <person name="Lindquist E."/>
            <person name="Lipzen A."/>
            <person name="Khouja H.-R."/>
            <person name="Murat C."/>
            <person name="Ohm R."/>
            <person name="Olson A."/>
            <person name="Spatafora J."/>
            <person name="Veneault-Fourrey C."/>
            <person name="Henrissat B."/>
            <person name="Grigoriev I."/>
            <person name="Martin F."/>
            <person name="Perotto S."/>
        </authorList>
    </citation>
    <scope>NUCLEOTIDE SEQUENCE [LARGE SCALE GENOMIC DNA]</scope>
    <source>
        <strain evidence="1 2">UAMH 7357</strain>
    </source>
</reference>